<evidence type="ECO:0000256" key="23">
    <source>
        <dbReference type="ARBA" id="ARBA00047490"/>
    </source>
</evidence>
<evidence type="ECO:0000259" key="26">
    <source>
        <dbReference type="PROSITE" id="PS51371"/>
    </source>
</evidence>
<dbReference type="OrthoDB" id="728at2759"/>
<dbReference type="GO" id="GO:0050667">
    <property type="term" value="P:homocysteine metabolic process"/>
    <property type="evidence" value="ECO:0007669"/>
    <property type="project" value="UniProtKB-ARBA"/>
</dbReference>
<comment type="subunit">
    <text evidence="6">Homotetramer.</text>
</comment>
<keyword evidence="20" id="KW-0539">Nucleus</keyword>
<evidence type="ECO:0000256" key="11">
    <source>
        <dbReference type="ARBA" id="ARBA00022605"/>
    </source>
</evidence>
<dbReference type="GO" id="GO:0006535">
    <property type="term" value="P:cysteine biosynthetic process from serine"/>
    <property type="evidence" value="ECO:0007669"/>
    <property type="project" value="UniProtKB-UniRule"/>
</dbReference>
<dbReference type="Proteomes" id="UP000677054">
    <property type="component" value="Unassembled WGS sequence"/>
</dbReference>
<dbReference type="UniPathway" id="UPA00136">
    <property type="reaction ID" value="UER00201"/>
</dbReference>
<dbReference type="GO" id="GO:0005634">
    <property type="term" value="C:nucleus"/>
    <property type="evidence" value="ECO:0007669"/>
    <property type="project" value="UniProtKB-SubCell"/>
</dbReference>
<evidence type="ECO:0000256" key="1">
    <source>
        <dbReference type="ARBA" id="ARBA00001933"/>
    </source>
</evidence>
<evidence type="ECO:0000256" key="6">
    <source>
        <dbReference type="ARBA" id="ARBA00011881"/>
    </source>
</evidence>
<dbReference type="GO" id="GO:0004122">
    <property type="term" value="F:cystathionine beta-synthase activity"/>
    <property type="evidence" value="ECO:0007669"/>
    <property type="project" value="UniProtKB-UniRule"/>
</dbReference>
<keyword evidence="14" id="KW-0832">Ubl conjugation</keyword>
<comment type="similarity">
    <text evidence="5 25">Belongs to the cysteine synthase/cystathionine beta-synthase family.</text>
</comment>
<gene>
    <name evidence="27" type="ORF">DSTB1V02_LOCUS11883</name>
</gene>
<dbReference type="Pfam" id="PF00571">
    <property type="entry name" value="CBS"/>
    <property type="match status" value="1"/>
</dbReference>
<protein>
    <recommendedName>
        <fullName evidence="21 25">Cystathionine beta-synthase</fullName>
        <ecNumber evidence="7 25">4.2.1.22</ecNumber>
    </recommendedName>
</protein>
<name>A0A7R9FRD9_9CRUS</name>
<dbReference type="Pfam" id="PF00291">
    <property type="entry name" value="PALP"/>
    <property type="match status" value="1"/>
</dbReference>
<dbReference type="Gene3D" id="3.10.580.10">
    <property type="entry name" value="CBS-domain"/>
    <property type="match status" value="1"/>
</dbReference>
<evidence type="ECO:0000256" key="5">
    <source>
        <dbReference type="ARBA" id="ARBA00007103"/>
    </source>
</evidence>
<evidence type="ECO:0000256" key="8">
    <source>
        <dbReference type="ARBA" id="ARBA00022490"/>
    </source>
</evidence>
<dbReference type="SUPFAM" id="SSF54631">
    <property type="entry name" value="CBS-domain pair"/>
    <property type="match status" value="1"/>
</dbReference>
<evidence type="ECO:0000313" key="27">
    <source>
        <dbReference type="EMBL" id="CAD7252122.1"/>
    </source>
</evidence>
<evidence type="ECO:0000256" key="10">
    <source>
        <dbReference type="ARBA" id="ARBA00022553"/>
    </source>
</evidence>
<dbReference type="CDD" id="cd01561">
    <property type="entry name" value="CBS_like"/>
    <property type="match status" value="1"/>
</dbReference>
<dbReference type="FunFam" id="3.40.50.1100:FF:000118">
    <property type="entry name" value="Related to CYS4-cystathionine beta-synthase"/>
    <property type="match status" value="1"/>
</dbReference>
<dbReference type="PROSITE" id="PS00901">
    <property type="entry name" value="CYS_SYNTHASE"/>
    <property type="match status" value="1"/>
</dbReference>
<keyword evidence="8" id="KW-0963">Cytoplasm</keyword>
<dbReference type="InterPro" id="IPR005857">
    <property type="entry name" value="Cysta_beta_synth"/>
</dbReference>
<comment type="pathway">
    <text evidence="4">Amino-acid biosynthesis; L-cysteine biosynthesis; L-cysteine from L-homocysteine and L-serine: step 1/2.</text>
</comment>
<evidence type="ECO:0000256" key="20">
    <source>
        <dbReference type="ARBA" id="ARBA00023242"/>
    </source>
</evidence>
<evidence type="ECO:0000256" key="13">
    <source>
        <dbReference type="ARBA" id="ARBA00022723"/>
    </source>
</evidence>
<dbReference type="GO" id="GO:0046872">
    <property type="term" value="F:metal ion binding"/>
    <property type="evidence" value="ECO:0007669"/>
    <property type="project" value="UniProtKB-KW"/>
</dbReference>
<dbReference type="AlphaFoldDB" id="A0A7R9FRD9"/>
<evidence type="ECO:0000256" key="9">
    <source>
        <dbReference type="ARBA" id="ARBA00022499"/>
    </source>
</evidence>
<dbReference type="GO" id="GO:0019343">
    <property type="term" value="P:cysteine biosynthetic process via cystathionine"/>
    <property type="evidence" value="ECO:0007669"/>
    <property type="project" value="UniProtKB-UniRule"/>
</dbReference>
<evidence type="ECO:0000256" key="21">
    <source>
        <dbReference type="ARBA" id="ARBA00026192"/>
    </source>
</evidence>
<evidence type="ECO:0000256" key="7">
    <source>
        <dbReference type="ARBA" id="ARBA00012041"/>
    </source>
</evidence>
<dbReference type="InterPro" id="IPR036052">
    <property type="entry name" value="TrpB-like_PALP_sf"/>
</dbReference>
<evidence type="ECO:0000256" key="3">
    <source>
        <dbReference type="ARBA" id="ARBA00004496"/>
    </source>
</evidence>
<dbReference type="InterPro" id="IPR050214">
    <property type="entry name" value="Cys_Synth/Cystath_Beta-Synth"/>
</dbReference>
<comment type="function">
    <text evidence="22">Hydro-lyase catalyzing the first step of the transsulfuration pathway, where the hydroxyl group of L-serine is displaced by L-homocysteine in a beta-replacement reaction to form L-cystathionine, the precursor of L-cysteine. This catabolic route allows the elimination of L-methionine and the toxic metabolite L-homocysteine. Also involved in the production of hydrogen sulfide, a gasotransmitter with signaling and cytoprotective effects on neurons.</text>
</comment>
<keyword evidence="11 25" id="KW-0028">Amino-acid biosynthesis</keyword>
<dbReference type="InterPro" id="IPR000644">
    <property type="entry name" value="CBS_dom"/>
</dbReference>
<keyword evidence="16" id="KW-0408">Iron</keyword>
<keyword evidence="13" id="KW-0479">Metal-binding</keyword>
<comment type="cofactor">
    <cofactor evidence="1 25">
        <name>pyridoxal 5'-phosphate</name>
        <dbReference type="ChEBI" id="CHEBI:597326"/>
    </cofactor>
</comment>
<evidence type="ECO:0000256" key="17">
    <source>
        <dbReference type="ARBA" id="ARBA00023122"/>
    </source>
</evidence>
<accession>A0A7R9FRD9</accession>
<dbReference type="FunFam" id="3.10.580.10:FF:000014">
    <property type="entry name" value="Cystathionine beta-synthase"/>
    <property type="match status" value="1"/>
</dbReference>
<dbReference type="FunFam" id="3.40.50.1100:FF:000003">
    <property type="entry name" value="Cystathionine beta-synthase"/>
    <property type="match status" value="1"/>
</dbReference>
<dbReference type="SUPFAM" id="SSF53686">
    <property type="entry name" value="Tryptophan synthase beta subunit-like PLP-dependent enzymes"/>
    <property type="match status" value="1"/>
</dbReference>
<dbReference type="InterPro" id="IPR046342">
    <property type="entry name" value="CBS_dom_sf"/>
</dbReference>
<dbReference type="CDD" id="cd04608">
    <property type="entry name" value="CBS_pair_CBS"/>
    <property type="match status" value="1"/>
</dbReference>
<evidence type="ECO:0000256" key="12">
    <source>
        <dbReference type="ARBA" id="ARBA00022617"/>
    </source>
</evidence>
<comment type="catalytic activity">
    <reaction evidence="23 25">
        <text>L-homocysteine + L-serine = L,L-cystathionine + H2O</text>
        <dbReference type="Rhea" id="RHEA:10112"/>
        <dbReference type="ChEBI" id="CHEBI:15377"/>
        <dbReference type="ChEBI" id="CHEBI:33384"/>
        <dbReference type="ChEBI" id="CHEBI:58161"/>
        <dbReference type="ChEBI" id="CHEBI:58199"/>
        <dbReference type="EC" id="4.2.1.22"/>
    </reaction>
</comment>
<dbReference type="InterPro" id="IPR001216">
    <property type="entry name" value="P-phosphate_BS"/>
</dbReference>
<evidence type="ECO:0000313" key="28">
    <source>
        <dbReference type="Proteomes" id="UP000677054"/>
    </source>
</evidence>
<dbReference type="SMART" id="SM00116">
    <property type="entry name" value="CBS"/>
    <property type="match status" value="1"/>
</dbReference>
<keyword evidence="18 25" id="KW-0198">Cysteine biosynthesis</keyword>
<evidence type="ECO:0000256" key="19">
    <source>
        <dbReference type="ARBA" id="ARBA00023239"/>
    </source>
</evidence>
<comment type="subcellular location">
    <subcellularLocation>
        <location evidence="3">Cytoplasm</location>
    </subcellularLocation>
    <subcellularLocation>
        <location evidence="2">Nucleus</location>
    </subcellularLocation>
</comment>
<dbReference type="PROSITE" id="PS51371">
    <property type="entry name" value="CBS"/>
    <property type="match status" value="1"/>
</dbReference>
<organism evidence="27">
    <name type="scientific">Darwinula stevensoni</name>
    <dbReference type="NCBI Taxonomy" id="69355"/>
    <lineage>
        <taxon>Eukaryota</taxon>
        <taxon>Metazoa</taxon>
        <taxon>Ecdysozoa</taxon>
        <taxon>Arthropoda</taxon>
        <taxon>Crustacea</taxon>
        <taxon>Oligostraca</taxon>
        <taxon>Ostracoda</taxon>
        <taxon>Podocopa</taxon>
        <taxon>Podocopida</taxon>
        <taxon>Darwinulocopina</taxon>
        <taxon>Darwinuloidea</taxon>
        <taxon>Darwinulidae</taxon>
        <taxon>Darwinula</taxon>
    </lineage>
</organism>
<keyword evidence="12" id="KW-0349">Heme</keyword>
<keyword evidence="28" id="KW-1185">Reference proteome</keyword>
<dbReference type="EMBL" id="LR903646">
    <property type="protein sequence ID" value="CAD7252122.1"/>
    <property type="molecule type" value="Genomic_DNA"/>
</dbReference>
<evidence type="ECO:0000256" key="2">
    <source>
        <dbReference type="ARBA" id="ARBA00004123"/>
    </source>
</evidence>
<reference evidence="27" key="1">
    <citation type="submission" date="2020-11" db="EMBL/GenBank/DDBJ databases">
        <authorList>
            <person name="Tran Van P."/>
        </authorList>
    </citation>
    <scope>NUCLEOTIDE SEQUENCE</scope>
</reference>
<dbReference type="PANTHER" id="PTHR10314">
    <property type="entry name" value="CYSTATHIONINE BETA-SYNTHASE"/>
    <property type="match status" value="1"/>
</dbReference>
<evidence type="ECO:0000256" key="24">
    <source>
        <dbReference type="PROSITE-ProRule" id="PRU00703"/>
    </source>
</evidence>
<dbReference type="InterPro" id="IPR001926">
    <property type="entry name" value="TrpB-like_PALP"/>
</dbReference>
<dbReference type="InterPro" id="IPR046353">
    <property type="entry name" value="CBS_C"/>
</dbReference>
<keyword evidence="9" id="KW-1017">Isopeptide bond</keyword>
<keyword evidence="15 25" id="KW-0663">Pyridoxal phosphate</keyword>
<dbReference type="EC" id="4.2.1.22" evidence="7 25"/>
<evidence type="ECO:0000256" key="16">
    <source>
        <dbReference type="ARBA" id="ARBA00023004"/>
    </source>
</evidence>
<evidence type="ECO:0000256" key="4">
    <source>
        <dbReference type="ARBA" id="ARBA00005003"/>
    </source>
</evidence>
<evidence type="ECO:0000256" key="14">
    <source>
        <dbReference type="ARBA" id="ARBA00022843"/>
    </source>
</evidence>
<proteinExistence type="inferred from homology"/>
<dbReference type="GO" id="GO:0005737">
    <property type="term" value="C:cytoplasm"/>
    <property type="evidence" value="ECO:0007669"/>
    <property type="project" value="UniProtKB-SubCell"/>
</dbReference>
<evidence type="ECO:0000256" key="18">
    <source>
        <dbReference type="ARBA" id="ARBA00023192"/>
    </source>
</evidence>
<dbReference type="NCBIfam" id="TIGR01137">
    <property type="entry name" value="cysta_beta"/>
    <property type="match status" value="1"/>
</dbReference>
<keyword evidence="19 25" id="KW-0456">Lyase</keyword>
<keyword evidence="17 24" id="KW-0129">CBS domain</keyword>
<dbReference type="EMBL" id="CAJPEV010004129">
    <property type="protein sequence ID" value="CAG0901228.1"/>
    <property type="molecule type" value="Genomic_DNA"/>
</dbReference>
<dbReference type="GO" id="GO:0030170">
    <property type="term" value="F:pyridoxal phosphate binding"/>
    <property type="evidence" value="ECO:0007669"/>
    <property type="project" value="UniProtKB-ARBA"/>
</dbReference>
<feature type="domain" description="CBS" evidence="26">
    <location>
        <begin position="398"/>
        <end position="454"/>
    </location>
</feature>
<evidence type="ECO:0000256" key="25">
    <source>
        <dbReference type="RuleBase" id="RU361204"/>
    </source>
</evidence>
<keyword evidence="10" id="KW-0597">Phosphoprotein</keyword>
<dbReference type="Gene3D" id="3.40.50.1100">
    <property type="match status" value="2"/>
</dbReference>
<sequence length="542" mass="59461">MSPTPTVTPGGSPQRRVKGTVEIIPPDLPSKCTWHVGVDPKSTPHLVSHNSIKQKEKILPNVLHQIGNTPLIRLENLAKKYDIKCELLAKCEYFNAGGSVKDRIAVRMIEEAEKAGKLKPGYTIIEPTSGNTGIGLALAAAVKGYRCIIVMPEKMSNEKVDVLRALGAEIVRTPTAARFDSPESHITVAQRLQAEIPNSIVLDQYRNPANPLAHYDETAEELLHQCDGKIDAVIIGAGTGGTVTGIGRKLKEKCPSCLIVGVDPEGSILSPTSSDNEAGFYEVEGIGYDFIPTVLDRNVVDKWYKSTDRESLLMARELVREEGLLCGGSSGAACHAAVDFARGLDSEKRVVVILPDSVRNYITKFLNDQWMVERGFIDDKCLNVKQHWWWDKKVNCLSLKAPMTVLPGVSCQDAVEIMDSNGFDQLPVVDEAGEVKGMVTLGNLMAKLLAGKVEPQSPVAEVLYKQFHKITMDTTLVHLTRILDKDHFALVVHQQQCFRDKSTVTSKEVITGIVSQIDLLSYITSEEKAAQATNVKENLKES</sequence>
<evidence type="ECO:0000256" key="22">
    <source>
        <dbReference type="ARBA" id="ARBA00045425"/>
    </source>
</evidence>
<evidence type="ECO:0000256" key="15">
    <source>
        <dbReference type="ARBA" id="ARBA00022898"/>
    </source>
</evidence>